<dbReference type="Pfam" id="PF01844">
    <property type="entry name" value="HNH"/>
    <property type="match status" value="1"/>
</dbReference>
<dbReference type="InterPro" id="IPR003615">
    <property type="entry name" value="HNH_nuc"/>
</dbReference>
<evidence type="ECO:0000313" key="3">
    <source>
        <dbReference type="EMBL" id="MUN54769.1"/>
    </source>
</evidence>
<dbReference type="Gene3D" id="1.10.30.50">
    <property type="match status" value="1"/>
</dbReference>
<evidence type="ECO:0000313" key="4">
    <source>
        <dbReference type="Proteomes" id="UP000462152"/>
    </source>
</evidence>
<gene>
    <name evidence="3" type="ORF">GMA10_06020</name>
</gene>
<organism evidence="3 4">
    <name type="scientific">Rothia koreensis</name>
    <dbReference type="NCBI Taxonomy" id="592378"/>
    <lineage>
        <taxon>Bacteria</taxon>
        <taxon>Bacillati</taxon>
        <taxon>Actinomycetota</taxon>
        <taxon>Actinomycetes</taxon>
        <taxon>Micrococcales</taxon>
        <taxon>Micrococcaceae</taxon>
        <taxon>Rothia</taxon>
    </lineage>
</organism>
<reference evidence="3 4" key="1">
    <citation type="submission" date="2019-12" db="EMBL/GenBank/DDBJ databases">
        <authorList>
            <person name="Li J."/>
            <person name="Shi Y."/>
            <person name="Xu G."/>
            <person name="Xiao D."/>
            <person name="Ran X."/>
        </authorList>
    </citation>
    <scope>NUCLEOTIDE SEQUENCE [LARGE SCALE GENOMIC DNA]</scope>
    <source>
        <strain evidence="3 4">JCM 15915</strain>
    </source>
</reference>
<proteinExistence type="predicted"/>
<dbReference type="Proteomes" id="UP000462152">
    <property type="component" value="Unassembled WGS sequence"/>
</dbReference>
<sequence length="105" mass="11974">MSRTSTWTWKQIRTAAITQATAQGITNCPLCRTWLDYEHQGLPNSPEVDHIIPHAQGGLDDINNTRVICRTCNRRLGGKHGNAKQRRNQAMKTFQPKTPKTSFNW</sequence>
<keyword evidence="3" id="KW-0378">Hydrolase</keyword>
<dbReference type="InterPro" id="IPR002711">
    <property type="entry name" value="HNH"/>
</dbReference>
<accession>A0A7K1LHW3</accession>
<keyword evidence="3" id="KW-0255">Endonuclease</keyword>
<dbReference type="GO" id="GO:0008270">
    <property type="term" value="F:zinc ion binding"/>
    <property type="evidence" value="ECO:0007669"/>
    <property type="project" value="InterPro"/>
</dbReference>
<keyword evidence="3" id="KW-0540">Nuclease</keyword>
<dbReference type="OrthoDB" id="4413592at2"/>
<dbReference type="SMART" id="SM00507">
    <property type="entry name" value="HNHc"/>
    <property type="match status" value="1"/>
</dbReference>
<comment type="caution">
    <text evidence="3">The sequence shown here is derived from an EMBL/GenBank/DDBJ whole genome shotgun (WGS) entry which is preliminary data.</text>
</comment>
<dbReference type="GO" id="GO:0003676">
    <property type="term" value="F:nucleic acid binding"/>
    <property type="evidence" value="ECO:0007669"/>
    <property type="project" value="InterPro"/>
</dbReference>
<dbReference type="GO" id="GO:0004519">
    <property type="term" value="F:endonuclease activity"/>
    <property type="evidence" value="ECO:0007669"/>
    <property type="project" value="UniProtKB-KW"/>
</dbReference>
<dbReference type="RefSeq" id="WP_129315522.1">
    <property type="nucleotide sequence ID" value="NZ_NOIQ01000008.1"/>
</dbReference>
<feature type="domain" description="HNH nuclease" evidence="2">
    <location>
        <begin position="32"/>
        <end position="74"/>
    </location>
</feature>
<feature type="compositionally biased region" description="Polar residues" evidence="1">
    <location>
        <begin position="90"/>
        <end position="105"/>
    </location>
</feature>
<protein>
    <submittedName>
        <fullName evidence="3">HNH endonuclease</fullName>
    </submittedName>
</protein>
<evidence type="ECO:0000256" key="1">
    <source>
        <dbReference type="SAM" id="MobiDB-lite"/>
    </source>
</evidence>
<feature type="region of interest" description="Disordered" evidence="1">
    <location>
        <begin position="78"/>
        <end position="105"/>
    </location>
</feature>
<name>A0A7K1LHW3_9MICC</name>
<feature type="compositionally biased region" description="Basic residues" evidence="1">
    <location>
        <begin position="78"/>
        <end position="89"/>
    </location>
</feature>
<evidence type="ECO:0000259" key="2">
    <source>
        <dbReference type="SMART" id="SM00507"/>
    </source>
</evidence>
<keyword evidence="4" id="KW-1185">Reference proteome</keyword>
<dbReference type="CDD" id="cd00085">
    <property type="entry name" value="HNHc"/>
    <property type="match status" value="1"/>
</dbReference>
<dbReference type="EMBL" id="WOGT01000002">
    <property type="protein sequence ID" value="MUN54769.1"/>
    <property type="molecule type" value="Genomic_DNA"/>
</dbReference>
<dbReference type="AlphaFoldDB" id="A0A7K1LHW3"/>